<evidence type="ECO:0000256" key="2">
    <source>
        <dbReference type="SAM" id="SignalP"/>
    </source>
</evidence>
<sequence>MQLIDRALCSVAIPGAALALLATTAPAQAQAQAQARQAPLLTPETVMLTIDMAPGEPPLVVTLAELMQAFRVPGMSVAVVQDNRIAFSAGFGVTETGGTTAVTPATLFQAASISKPVTAMGALWLVERGRLSLDVDVNTQLKRWKLPESPLAATRKVTLRRLMTHNAGLNVHGFAGYAQGTAVPGIEQILDGKPPANSPAVRVIAEPGSKCLYSGGGVTIEGLMIREAADQSFEDFMAARVLRPAGMTSSSFAQALPPELAARAASGTGPDGAVTPGKWHVYPELAPDGLWTTAEDLARLGIEVSLSREGKANHVLSQAMTREMLTPHCPDDPGNPGGIGLGFGVGYGGHPGQFRHSGANEGFQGLMFMDADKGWGIALLGNSDSFSSIYDRIVQVVGDAQGWRYPARPPSAGDLLLVVAARRGVDAALAQYDRTRNGKDDPSVLNLLGYRLLRQNQIADAVRVFARNTVLYPQDANAWDSLGEGNARAGSREAAIRDYRRSLALDPTNANAKRQLEKLER</sequence>
<dbReference type="Pfam" id="PF00144">
    <property type="entry name" value="Beta-lactamase"/>
    <property type="match status" value="1"/>
</dbReference>
<dbReference type="InterPro" id="IPR012338">
    <property type="entry name" value="Beta-lactam/transpept-like"/>
</dbReference>
<dbReference type="Proteomes" id="UP000564677">
    <property type="component" value="Unassembled WGS sequence"/>
</dbReference>
<dbReference type="AlphaFoldDB" id="A0A7X5UXH7"/>
<dbReference type="EMBL" id="JAASQV010000001">
    <property type="protein sequence ID" value="NIJ63730.1"/>
    <property type="molecule type" value="Genomic_DNA"/>
</dbReference>
<dbReference type="SUPFAM" id="SSF48452">
    <property type="entry name" value="TPR-like"/>
    <property type="match status" value="1"/>
</dbReference>
<evidence type="ECO:0000256" key="1">
    <source>
        <dbReference type="PROSITE-ProRule" id="PRU00339"/>
    </source>
</evidence>
<dbReference type="InterPro" id="IPR001466">
    <property type="entry name" value="Beta-lactam-related"/>
</dbReference>
<feature type="chain" id="PRO_5031401740" evidence="2">
    <location>
        <begin position="30"/>
        <end position="521"/>
    </location>
</feature>
<evidence type="ECO:0000313" key="5">
    <source>
        <dbReference type="Proteomes" id="UP000564677"/>
    </source>
</evidence>
<keyword evidence="5" id="KW-1185">Reference proteome</keyword>
<dbReference type="PANTHER" id="PTHR46825:SF12">
    <property type="entry name" value="PENICILLIN-BINDING PROTEIN 4"/>
    <property type="match status" value="1"/>
</dbReference>
<dbReference type="InterPro" id="IPR011990">
    <property type="entry name" value="TPR-like_helical_dom_sf"/>
</dbReference>
<accession>A0A7X5UXH7</accession>
<dbReference type="SUPFAM" id="SSF56601">
    <property type="entry name" value="beta-lactamase/transpeptidase-like"/>
    <property type="match status" value="1"/>
</dbReference>
<dbReference type="Gene3D" id="1.25.40.10">
    <property type="entry name" value="Tetratricopeptide repeat domain"/>
    <property type="match status" value="1"/>
</dbReference>
<protein>
    <submittedName>
        <fullName evidence="4">CubicO group peptidase (Beta-lactamase class C family)</fullName>
    </submittedName>
</protein>
<proteinExistence type="predicted"/>
<feature type="repeat" description="TPR" evidence="1">
    <location>
        <begin position="476"/>
        <end position="509"/>
    </location>
</feature>
<feature type="domain" description="Beta-lactamase-related" evidence="3">
    <location>
        <begin position="63"/>
        <end position="385"/>
    </location>
</feature>
<keyword evidence="2" id="KW-0732">Signal</keyword>
<comment type="caution">
    <text evidence="4">The sequence shown here is derived from an EMBL/GenBank/DDBJ whole genome shotgun (WGS) entry which is preliminary data.</text>
</comment>
<dbReference type="RefSeq" id="WP_167298198.1">
    <property type="nucleotide sequence ID" value="NZ_JAASQV010000001.1"/>
</dbReference>
<feature type="signal peptide" evidence="2">
    <location>
        <begin position="1"/>
        <end position="29"/>
    </location>
</feature>
<evidence type="ECO:0000259" key="3">
    <source>
        <dbReference type="Pfam" id="PF00144"/>
    </source>
</evidence>
<keyword evidence="1" id="KW-0802">TPR repeat</keyword>
<dbReference type="PROSITE" id="PS50005">
    <property type="entry name" value="TPR"/>
    <property type="match status" value="1"/>
</dbReference>
<dbReference type="InterPro" id="IPR019734">
    <property type="entry name" value="TPR_rpt"/>
</dbReference>
<dbReference type="InterPro" id="IPR050491">
    <property type="entry name" value="AmpC-like"/>
</dbReference>
<dbReference type="SMART" id="SM00028">
    <property type="entry name" value="TPR"/>
    <property type="match status" value="2"/>
</dbReference>
<gene>
    <name evidence="4" type="ORF">FHR20_000661</name>
</gene>
<evidence type="ECO:0000313" key="4">
    <source>
        <dbReference type="EMBL" id="NIJ63730.1"/>
    </source>
</evidence>
<dbReference type="PANTHER" id="PTHR46825">
    <property type="entry name" value="D-ALANYL-D-ALANINE-CARBOXYPEPTIDASE/ENDOPEPTIDASE AMPH"/>
    <property type="match status" value="1"/>
</dbReference>
<dbReference type="Gene3D" id="3.40.710.10">
    <property type="entry name" value="DD-peptidase/beta-lactamase superfamily"/>
    <property type="match status" value="1"/>
</dbReference>
<reference evidence="4 5" key="1">
    <citation type="submission" date="2020-03" db="EMBL/GenBank/DDBJ databases">
        <title>Genomic Encyclopedia of Type Strains, Phase IV (KMG-IV): sequencing the most valuable type-strain genomes for metagenomic binning, comparative biology and taxonomic classification.</title>
        <authorList>
            <person name="Goeker M."/>
        </authorList>
    </citation>
    <scope>NUCLEOTIDE SEQUENCE [LARGE SCALE GENOMIC DNA]</scope>
    <source>
        <strain evidence="4 5">DSM 4733</strain>
    </source>
</reference>
<organism evidence="4 5">
    <name type="scientific">Sphingomonas leidyi</name>
    <dbReference type="NCBI Taxonomy" id="68569"/>
    <lineage>
        <taxon>Bacteria</taxon>
        <taxon>Pseudomonadati</taxon>
        <taxon>Pseudomonadota</taxon>
        <taxon>Alphaproteobacteria</taxon>
        <taxon>Sphingomonadales</taxon>
        <taxon>Sphingomonadaceae</taxon>
        <taxon>Sphingomonas</taxon>
    </lineage>
</organism>
<name>A0A7X5UXH7_9SPHN</name>